<evidence type="ECO:0000256" key="1">
    <source>
        <dbReference type="SAM" id="MobiDB-lite"/>
    </source>
</evidence>
<accession>A0A7X0UE55</accession>
<name>A0A7X0UE55_9BURK</name>
<evidence type="ECO:0000313" key="2">
    <source>
        <dbReference type="EMBL" id="MBB6564345.1"/>
    </source>
</evidence>
<gene>
    <name evidence="2" type="ORF">HNP48_007072</name>
</gene>
<dbReference type="Proteomes" id="UP000575083">
    <property type="component" value="Unassembled WGS sequence"/>
</dbReference>
<evidence type="ECO:0000313" key="3">
    <source>
        <dbReference type="Proteomes" id="UP000575083"/>
    </source>
</evidence>
<dbReference type="AlphaFoldDB" id="A0A7X0UE55"/>
<sequence>MDLAFGIAQLERSASAPPQNGLERPNGSAPSAPYRPIQMSRGAGVDNAGAAPEKGPLGTETNPRPIPFKEEDLKVRMSKDNPYDDDIALLVGEEYVGFANIEDDEKMDLP</sequence>
<dbReference type="EMBL" id="JACHLK010000039">
    <property type="protein sequence ID" value="MBB6564345.1"/>
    <property type="molecule type" value="Genomic_DNA"/>
</dbReference>
<keyword evidence="3" id="KW-1185">Reference proteome</keyword>
<proteinExistence type="predicted"/>
<reference evidence="2 3" key="1">
    <citation type="submission" date="2020-08" db="EMBL/GenBank/DDBJ databases">
        <title>Functional genomics of gut bacteria from endangered species of beetles.</title>
        <authorList>
            <person name="Carlos-Shanley C."/>
        </authorList>
    </citation>
    <scope>NUCLEOTIDE SEQUENCE [LARGE SCALE GENOMIC DNA]</scope>
    <source>
        <strain evidence="2 3">S00198</strain>
    </source>
</reference>
<protein>
    <submittedName>
        <fullName evidence="2">Uncharacterized protein</fullName>
    </submittedName>
</protein>
<feature type="region of interest" description="Disordered" evidence="1">
    <location>
        <begin position="1"/>
        <end position="68"/>
    </location>
</feature>
<organism evidence="2 3">
    <name type="scientific">Acidovorax soli</name>
    <dbReference type="NCBI Taxonomy" id="592050"/>
    <lineage>
        <taxon>Bacteria</taxon>
        <taxon>Pseudomonadati</taxon>
        <taxon>Pseudomonadota</taxon>
        <taxon>Betaproteobacteria</taxon>
        <taxon>Burkholderiales</taxon>
        <taxon>Comamonadaceae</taxon>
        <taxon>Acidovorax</taxon>
    </lineage>
</organism>
<comment type="caution">
    <text evidence="2">The sequence shown here is derived from an EMBL/GenBank/DDBJ whole genome shotgun (WGS) entry which is preliminary data.</text>
</comment>